<dbReference type="InterPro" id="IPR003737">
    <property type="entry name" value="GlcNAc_PI_deacetylase-related"/>
</dbReference>
<dbReference type="GO" id="GO:0016811">
    <property type="term" value="F:hydrolase activity, acting on carbon-nitrogen (but not peptide) bonds, in linear amides"/>
    <property type="evidence" value="ECO:0007669"/>
    <property type="project" value="TreeGrafter"/>
</dbReference>
<dbReference type="InterPro" id="IPR024078">
    <property type="entry name" value="LmbE-like_dom_sf"/>
</dbReference>
<dbReference type="Proteomes" id="UP000256779">
    <property type="component" value="Unassembled WGS sequence"/>
</dbReference>
<dbReference type="EMBL" id="QREG01000002">
    <property type="protein sequence ID" value="REE02038.1"/>
    <property type="molecule type" value="Genomic_DNA"/>
</dbReference>
<dbReference type="SUPFAM" id="SSF102588">
    <property type="entry name" value="LmbE-like"/>
    <property type="match status" value="1"/>
</dbReference>
<dbReference type="InterPro" id="IPR023842">
    <property type="entry name" value="Bacillithiol_biosynth_BshB1"/>
</dbReference>
<dbReference type="Gene3D" id="3.40.50.10320">
    <property type="entry name" value="LmbE-like"/>
    <property type="match status" value="1"/>
</dbReference>
<dbReference type="GO" id="GO:0019213">
    <property type="term" value="F:deacetylase activity"/>
    <property type="evidence" value="ECO:0007669"/>
    <property type="project" value="InterPro"/>
</dbReference>
<dbReference type="PANTHER" id="PTHR12993">
    <property type="entry name" value="N-ACETYLGLUCOSAMINYL-PHOSPHATIDYLINOSITOL DE-N-ACETYLASE-RELATED"/>
    <property type="match status" value="1"/>
</dbReference>
<sequence length="248" mass="28066">MDQENEMEQQKINILAIAAHPDDVELSCAGTLISHLDRGYTTGIIDLTQGELGTRGTPAQRQEEAQAAAEIMGLSVRENMGFRDSFFVNDESHQLALVEKIRKYQPDVVLTNATYDRHPDHGKGAQLVEEACFKAGLKMVKTTDENGDEQAAWRPKKLYFAIQSVSQNPDFFVDISEAHAKKMEAIRAYKSQFYNPESNEPQTYISKPEFMQMIEARAIEYGHRIGVRFAEGFTTKQFLGVKDLYHLI</sequence>
<gene>
    <name evidence="1" type="ORF">C7460_10257</name>
</gene>
<dbReference type="Pfam" id="PF02585">
    <property type="entry name" value="PIG-L"/>
    <property type="match status" value="1"/>
</dbReference>
<name>A0A3D9L6R4_MARFU</name>
<evidence type="ECO:0000313" key="1">
    <source>
        <dbReference type="EMBL" id="REE02038.1"/>
    </source>
</evidence>
<dbReference type="GO" id="GO:0071793">
    <property type="term" value="P:bacillithiol biosynthetic process"/>
    <property type="evidence" value="ECO:0007669"/>
    <property type="project" value="InterPro"/>
</dbReference>
<keyword evidence="2" id="KW-1185">Reference proteome</keyword>
<dbReference type="RefSeq" id="WP_245986162.1">
    <property type="nucleotide sequence ID" value="NZ_QREG01000002.1"/>
</dbReference>
<dbReference type="AlphaFoldDB" id="A0A3D9L6R4"/>
<dbReference type="PANTHER" id="PTHR12993:SF30">
    <property type="entry name" value="N-ACETYL-ALPHA-D-GLUCOSAMINYL L-MALATE DEACETYLASE 1"/>
    <property type="match status" value="1"/>
</dbReference>
<organism evidence="1 2">
    <name type="scientific">Marinoscillum furvescens DSM 4134</name>
    <dbReference type="NCBI Taxonomy" id="1122208"/>
    <lineage>
        <taxon>Bacteria</taxon>
        <taxon>Pseudomonadati</taxon>
        <taxon>Bacteroidota</taxon>
        <taxon>Cytophagia</taxon>
        <taxon>Cytophagales</taxon>
        <taxon>Reichenbachiellaceae</taxon>
        <taxon>Marinoscillum</taxon>
    </lineage>
</organism>
<proteinExistence type="predicted"/>
<evidence type="ECO:0000313" key="2">
    <source>
        <dbReference type="Proteomes" id="UP000256779"/>
    </source>
</evidence>
<comment type="caution">
    <text evidence="1">The sequence shown here is derived from an EMBL/GenBank/DDBJ whole genome shotgun (WGS) entry which is preliminary data.</text>
</comment>
<reference evidence="1 2" key="1">
    <citation type="submission" date="2018-07" db="EMBL/GenBank/DDBJ databases">
        <title>Genomic Encyclopedia of Type Strains, Phase IV (KMG-IV): sequencing the most valuable type-strain genomes for metagenomic binning, comparative biology and taxonomic classification.</title>
        <authorList>
            <person name="Goeker M."/>
        </authorList>
    </citation>
    <scope>NUCLEOTIDE SEQUENCE [LARGE SCALE GENOMIC DNA]</scope>
    <source>
        <strain evidence="1 2">DSM 4134</strain>
    </source>
</reference>
<accession>A0A3D9L6R4</accession>
<dbReference type="NCBIfam" id="TIGR04001">
    <property type="entry name" value="thiol_BshB1"/>
    <property type="match status" value="1"/>
</dbReference>
<protein>
    <submittedName>
        <fullName evidence="1">Bacillithiol biosynthesis deacetylase BshB1</fullName>
    </submittedName>
</protein>